<dbReference type="Pfam" id="PF06736">
    <property type="entry name" value="TMEM175"/>
    <property type="match status" value="1"/>
</dbReference>
<evidence type="ECO:0000256" key="5">
    <source>
        <dbReference type="ARBA" id="ARBA00022692"/>
    </source>
</evidence>
<dbReference type="eggNOG" id="COG3548">
    <property type="taxonomic scope" value="Bacteria"/>
</dbReference>
<evidence type="ECO:0000256" key="12">
    <source>
        <dbReference type="ARBA" id="ARBA00034430"/>
    </source>
</evidence>
<name>A0A076N1T3_AMYME</name>
<feature type="transmembrane region" description="Helical" evidence="13">
    <location>
        <begin position="115"/>
        <end position="134"/>
    </location>
</feature>
<dbReference type="RefSeq" id="WP_017982748.1">
    <property type="nucleotide sequence ID" value="NZ_AQUL01000001.1"/>
</dbReference>
<feature type="transmembrane region" description="Helical" evidence="13">
    <location>
        <begin position="51"/>
        <end position="70"/>
    </location>
</feature>
<dbReference type="PANTHER" id="PTHR31462">
    <property type="entry name" value="ENDOSOMAL/LYSOSOMAL POTASSIUM CHANNEL TMEM175"/>
    <property type="match status" value="1"/>
</dbReference>
<keyword evidence="8 13" id="KW-1133">Transmembrane helix</keyword>
<evidence type="ECO:0000256" key="3">
    <source>
        <dbReference type="ARBA" id="ARBA00022448"/>
    </source>
</evidence>
<dbReference type="Proteomes" id="UP000062973">
    <property type="component" value="Chromosome"/>
</dbReference>
<feature type="transmembrane region" description="Helical" evidence="13">
    <location>
        <begin position="82"/>
        <end position="103"/>
    </location>
</feature>
<comment type="catalytic activity">
    <reaction evidence="12">
        <text>K(+)(in) = K(+)(out)</text>
        <dbReference type="Rhea" id="RHEA:29463"/>
        <dbReference type="ChEBI" id="CHEBI:29103"/>
    </reaction>
</comment>
<evidence type="ECO:0000256" key="7">
    <source>
        <dbReference type="ARBA" id="ARBA00022958"/>
    </source>
</evidence>
<evidence type="ECO:0000256" key="11">
    <source>
        <dbReference type="ARBA" id="ARBA00023303"/>
    </source>
</evidence>
<evidence type="ECO:0008006" key="16">
    <source>
        <dbReference type="Google" id="ProtNLM"/>
    </source>
</evidence>
<dbReference type="GO" id="GO:0015252">
    <property type="term" value="F:proton channel activity"/>
    <property type="evidence" value="ECO:0007669"/>
    <property type="project" value="InterPro"/>
</dbReference>
<evidence type="ECO:0000256" key="13">
    <source>
        <dbReference type="SAM" id="Phobius"/>
    </source>
</evidence>
<accession>A0A076N1T3</accession>
<reference evidence="14 15" key="1">
    <citation type="submission" date="2014-07" db="EMBL/GenBank/DDBJ databases">
        <title>Whole Genome Sequence of the Amycolatopsis methanolica 239.</title>
        <authorList>
            <person name="Tang B."/>
        </authorList>
    </citation>
    <scope>NUCLEOTIDE SEQUENCE [LARGE SCALE GENOMIC DNA]</scope>
    <source>
        <strain evidence="14 15">239</strain>
    </source>
</reference>
<dbReference type="AlphaFoldDB" id="A0A076N1T3"/>
<dbReference type="KEGG" id="amq:AMETH_3825"/>
<gene>
    <name evidence="14" type="ORF">AMETH_3825</name>
</gene>
<keyword evidence="6" id="KW-0631">Potassium channel</keyword>
<comment type="subcellular location">
    <subcellularLocation>
        <location evidence="1">Membrane</location>
        <topology evidence="1">Multi-pass membrane protein</topology>
    </subcellularLocation>
</comment>
<proteinExistence type="inferred from homology"/>
<dbReference type="STRING" id="1068978.AMETH_3825"/>
<evidence type="ECO:0000256" key="9">
    <source>
        <dbReference type="ARBA" id="ARBA00023065"/>
    </source>
</evidence>
<keyword evidence="15" id="KW-1185">Reference proteome</keyword>
<dbReference type="HOGENOM" id="CLU_090238_3_1_11"/>
<dbReference type="PANTHER" id="PTHR31462:SF5">
    <property type="entry name" value="ENDOSOMAL_LYSOSOMAL PROTON CHANNEL TMEM175"/>
    <property type="match status" value="1"/>
</dbReference>
<dbReference type="GO" id="GO:0005267">
    <property type="term" value="F:potassium channel activity"/>
    <property type="evidence" value="ECO:0007669"/>
    <property type="project" value="UniProtKB-KW"/>
</dbReference>
<dbReference type="GO" id="GO:0016020">
    <property type="term" value="C:membrane"/>
    <property type="evidence" value="ECO:0007669"/>
    <property type="project" value="UniProtKB-SubCell"/>
</dbReference>
<dbReference type="PATRIC" id="fig|1068978.7.peg.4089"/>
<dbReference type="EMBL" id="CP009110">
    <property type="protein sequence ID" value="AIJ23917.1"/>
    <property type="molecule type" value="Genomic_DNA"/>
</dbReference>
<protein>
    <recommendedName>
        <fullName evidence="16">Integral membrane protein</fullName>
    </recommendedName>
</protein>
<feature type="transmembrane region" description="Helical" evidence="13">
    <location>
        <begin position="12"/>
        <end position="31"/>
    </location>
</feature>
<keyword evidence="5 13" id="KW-0812">Transmembrane</keyword>
<evidence type="ECO:0000313" key="15">
    <source>
        <dbReference type="Proteomes" id="UP000062973"/>
    </source>
</evidence>
<evidence type="ECO:0000313" key="14">
    <source>
        <dbReference type="EMBL" id="AIJ23917.1"/>
    </source>
</evidence>
<keyword evidence="4" id="KW-0633">Potassium transport</keyword>
<keyword evidence="9" id="KW-0406">Ion transport</keyword>
<evidence type="ECO:0000256" key="10">
    <source>
        <dbReference type="ARBA" id="ARBA00023136"/>
    </source>
</evidence>
<comment type="similarity">
    <text evidence="2">Belongs to the TMEM175 family.</text>
</comment>
<keyword evidence="7" id="KW-0630">Potassium</keyword>
<feature type="transmembrane region" description="Helical" evidence="13">
    <location>
        <begin position="155"/>
        <end position="175"/>
    </location>
</feature>
<dbReference type="InterPro" id="IPR010617">
    <property type="entry name" value="TMEM175-like"/>
</dbReference>
<keyword evidence="11" id="KW-0407">Ion channel</keyword>
<evidence type="ECO:0000256" key="2">
    <source>
        <dbReference type="ARBA" id="ARBA00006920"/>
    </source>
</evidence>
<sequence>MSGRPRPAERLVFFSDAVVAIAMTLLVLPLVDSVPGLLGDGRPAAAAISENGWEIASFLLTFVVIAHQWLSHHHLFEQIRYVDVVLVWLNIAWLLTVAVLPFPTEVTGAYGADRFAVLFYIGTVLANTLCLTAMTLYVRRTRGLAHDASMIDGRWVFGSVGASAALVLAFALSALVPAAGYYSLLLLFVPPQLARFRYR</sequence>
<evidence type="ECO:0000256" key="6">
    <source>
        <dbReference type="ARBA" id="ARBA00022826"/>
    </source>
</evidence>
<evidence type="ECO:0000256" key="4">
    <source>
        <dbReference type="ARBA" id="ARBA00022538"/>
    </source>
</evidence>
<organism evidence="14 15">
    <name type="scientific">Amycolatopsis methanolica 239</name>
    <dbReference type="NCBI Taxonomy" id="1068978"/>
    <lineage>
        <taxon>Bacteria</taxon>
        <taxon>Bacillati</taxon>
        <taxon>Actinomycetota</taxon>
        <taxon>Actinomycetes</taxon>
        <taxon>Pseudonocardiales</taxon>
        <taxon>Pseudonocardiaceae</taxon>
        <taxon>Amycolatopsis</taxon>
        <taxon>Amycolatopsis methanolica group</taxon>
    </lineage>
</organism>
<evidence type="ECO:0000256" key="1">
    <source>
        <dbReference type="ARBA" id="ARBA00004141"/>
    </source>
</evidence>
<evidence type="ECO:0000256" key="8">
    <source>
        <dbReference type="ARBA" id="ARBA00022989"/>
    </source>
</evidence>
<keyword evidence="10 13" id="KW-0472">Membrane</keyword>
<keyword evidence="3" id="KW-0813">Transport</keyword>